<feature type="region of interest" description="Disordered" evidence="2">
    <location>
        <begin position="1"/>
        <end position="37"/>
    </location>
</feature>
<feature type="compositionally biased region" description="Polar residues" evidence="2">
    <location>
        <begin position="1"/>
        <end position="29"/>
    </location>
</feature>
<dbReference type="InterPro" id="IPR036420">
    <property type="entry name" value="BRCT_dom_sf"/>
</dbReference>
<dbReference type="Proteomes" id="UP001648503">
    <property type="component" value="Unassembled WGS sequence"/>
</dbReference>
<accession>A0ABQ8F5Z6</accession>
<dbReference type="EMBL" id="JAFCIX010000371">
    <property type="protein sequence ID" value="KAH6592829.1"/>
    <property type="molecule type" value="Genomic_DNA"/>
</dbReference>
<evidence type="ECO:0000313" key="4">
    <source>
        <dbReference type="EMBL" id="KAH6592829.1"/>
    </source>
</evidence>
<feature type="coiled-coil region" evidence="1">
    <location>
        <begin position="1235"/>
        <end position="1262"/>
    </location>
</feature>
<organism evidence="4 5">
    <name type="scientific">Batrachochytrium salamandrivorans</name>
    <dbReference type="NCBI Taxonomy" id="1357716"/>
    <lineage>
        <taxon>Eukaryota</taxon>
        <taxon>Fungi</taxon>
        <taxon>Fungi incertae sedis</taxon>
        <taxon>Chytridiomycota</taxon>
        <taxon>Chytridiomycota incertae sedis</taxon>
        <taxon>Chytridiomycetes</taxon>
        <taxon>Rhizophydiales</taxon>
        <taxon>Rhizophydiales incertae sedis</taxon>
        <taxon>Batrachochytrium</taxon>
    </lineage>
</organism>
<feature type="coiled-coil region" evidence="1">
    <location>
        <begin position="992"/>
        <end position="1047"/>
    </location>
</feature>
<protein>
    <recommendedName>
        <fullName evidence="3">BRCT domain-containing protein</fullName>
    </recommendedName>
</protein>
<keyword evidence="1" id="KW-0175">Coiled coil</keyword>
<gene>
    <name evidence="4" type="ORF">BASA50_007880</name>
</gene>
<dbReference type="SUPFAM" id="SSF52113">
    <property type="entry name" value="BRCT domain"/>
    <property type="match status" value="1"/>
</dbReference>
<feature type="domain" description="BRCT" evidence="3">
    <location>
        <begin position="1588"/>
        <end position="1647"/>
    </location>
</feature>
<dbReference type="PROSITE" id="PS50172">
    <property type="entry name" value="BRCT"/>
    <property type="match status" value="1"/>
</dbReference>
<comment type="caution">
    <text evidence="4">The sequence shown here is derived from an EMBL/GenBank/DDBJ whole genome shotgun (WGS) entry which is preliminary data.</text>
</comment>
<keyword evidence="5" id="KW-1185">Reference proteome</keyword>
<name>A0ABQ8F5Z6_9FUNG</name>
<dbReference type="Gene3D" id="3.40.50.10190">
    <property type="entry name" value="BRCT domain"/>
    <property type="match status" value="1"/>
</dbReference>
<feature type="compositionally biased region" description="Polar residues" evidence="2">
    <location>
        <begin position="102"/>
        <end position="132"/>
    </location>
</feature>
<evidence type="ECO:0000256" key="2">
    <source>
        <dbReference type="SAM" id="MobiDB-lite"/>
    </source>
</evidence>
<feature type="coiled-coil region" evidence="1">
    <location>
        <begin position="739"/>
        <end position="773"/>
    </location>
</feature>
<feature type="region of interest" description="Disordered" evidence="2">
    <location>
        <begin position="102"/>
        <end position="145"/>
    </location>
</feature>
<evidence type="ECO:0000313" key="5">
    <source>
        <dbReference type="Proteomes" id="UP001648503"/>
    </source>
</evidence>
<reference evidence="4 5" key="1">
    <citation type="submission" date="2021-02" db="EMBL/GenBank/DDBJ databases">
        <title>Variation within the Batrachochytrium salamandrivorans European outbreak.</title>
        <authorList>
            <person name="Kelly M."/>
            <person name="Pasmans F."/>
            <person name="Shea T.P."/>
            <person name="Munoz J.F."/>
            <person name="Carranza S."/>
            <person name="Cuomo C.A."/>
            <person name="Martel A."/>
        </authorList>
    </citation>
    <scope>NUCLEOTIDE SEQUENCE [LARGE SCALE GENOMIC DNA]</scope>
    <source>
        <strain evidence="4 5">AMFP18/2</strain>
    </source>
</reference>
<sequence length="1731" mass="192594">MDSLSNSYAETDSPSDCNGPQYSSQSSTQLHDHSQQHLEQAHFGNPIAVHQQHSRTYPSLQSLPSASTHSLYSEPYIVQPQSPLNSHSQLIEQALLISDSSPLSTDQSLVDQSMSTRQDSADSSQHCSIPDTQHSHPPLSVSDNGISDSTLDSLYDALSLAKEQLISVLMPHEADVATPLLQQLTESCLACVTSNSSHSLSRTRDLLHRITSYFNDEMQSLYSLDVADLRMQICNRLLEMSTFFGKEVAALSVSCDDVTATLDTPLDLDSNDLNPISISSDATVNSHTECKDESAVLFSNVEMSVDPPAVSDTTSIHEANPTGRVMALDLLCSQSEGSTDTLIPFMVTAASQSNIEENTPFLATTESFTNDKPHEIISQECLKSAAPLEGISEVAICHIVEKHDTELYEIDPPCEEDIDPSQAYSDQPSELENGVEYDHRKASGLGFDCISIAESITEDTPRYWGEALHTPSHTGMYHQYDQESIIASQEFASRMDHDHPSSLSPTCTPVFSQNDAVSSALHTILESTTMVSTVYQQMKSSWVADRADFEKKLQESARHLQESNKSVSMLKNQLVTLGENSENAILKTSLLQQQTFQAQLNDLAGSFNPLKEECALLKQSVISTQESVVLYIKTLLDDTKDVLMGYQEKATSLEAGMKEQFDIKMTSLSESLSERQSELSKALQELTMVSAERDLALEKFSGIRCSLSFIQDRFMKQKAALNMTNDAHVANYLKLEATMESLNLEYQSSKSHCAELELQIKNMSEAMVRVEQHDNQLSCTQSILNSSLAMAEQDLHETRLILKKREADLNQAHIDLQEFAECTKNASDLWEMKQAEYVARINKLCLEAKTFQETADGMQLKYSQVTEQLQTAILDLNKSLESVCDSNSTIDQLRVELSLSNTHLETLKQRELLHEEEIQAKDVAIENTKLELQKVMQQEASRIEDDSLKMTDLSSQLAQALEVCDGFRADLLISKKSIESIDERMLEMHTRCSELELEKNTAESSYETLLSKYQAVMTQDEIHSSTILKLREEIDQIGREQTELMEALTKSKNDLHAQQTDAEEAARIHSDLVREMDASREIELKLRDQIVELQEREANLLNAQELQGKSHMDQIAHLEQQHLAAIEVFNSSTADHTQSFAQLESNLANVEQERSLLRDQLQLLTRTSEYEASIQKCHMEELYDTLAKQLAEITLISAQYDLICDTLMEASTSNISLQTTIDMKTHETVNLLESKNLLKVQVEEYRVEIDRLQQSLIGLGAEIEVNTSEKADLANKVDVAQTSLENLLSAMHNKDAELDATHDAILKWQSRYNAVDAELTMARTSLGEESDIGVRLKAAMESLSSDLSATKAKCSEMKIQLEDSEARNAQVQSSLHIANEALIEAERKRVGEADEHSKAYVELQAKLRADFKVQMTQLMVQNKEAVSANIDLRKQVDYLHKKVGHLQACELQNTIARNSSVIQATQGSISSEYTLAGGASDVLNTTTLLSDAGSSQSNKVKKRAVDYQKPDVTPAIKRVRGDLRGAMGLRELPGGAMNCTPGSVRRTREANVSILISISGFKDIPPFNSALRERISKSAKALPDACFLGGSTVAYDPRITHVISPKGTRTLKIFAASLMGAWLITNPDWIMDSVAHGAWLPEGKYGHRSQLNPYLGKRFFLAPSFQADPKFKDSRQEQLACLVTMCSKGTFVDTVDDADIVMRTDADDSTYPVKALTWTNFISLIPYSQEQ</sequence>
<feature type="coiled-coil region" evidence="1">
    <location>
        <begin position="1133"/>
        <end position="1167"/>
    </location>
</feature>
<evidence type="ECO:0000256" key="1">
    <source>
        <dbReference type="SAM" id="Coils"/>
    </source>
</evidence>
<proteinExistence type="predicted"/>
<evidence type="ECO:0000259" key="3">
    <source>
        <dbReference type="PROSITE" id="PS50172"/>
    </source>
</evidence>
<dbReference type="InterPro" id="IPR001357">
    <property type="entry name" value="BRCT_dom"/>
</dbReference>